<dbReference type="EMBL" id="BSYO01000035">
    <property type="protein sequence ID" value="GMH29015.1"/>
    <property type="molecule type" value="Genomic_DNA"/>
</dbReference>
<dbReference type="Proteomes" id="UP001279734">
    <property type="component" value="Unassembled WGS sequence"/>
</dbReference>
<comment type="caution">
    <text evidence="1">The sequence shown here is derived from an EMBL/GenBank/DDBJ whole genome shotgun (WGS) entry which is preliminary data.</text>
</comment>
<gene>
    <name evidence="1" type="ORF">Nepgr_030858</name>
</gene>
<organism evidence="1 2">
    <name type="scientific">Nepenthes gracilis</name>
    <name type="common">Slender pitcher plant</name>
    <dbReference type="NCBI Taxonomy" id="150966"/>
    <lineage>
        <taxon>Eukaryota</taxon>
        <taxon>Viridiplantae</taxon>
        <taxon>Streptophyta</taxon>
        <taxon>Embryophyta</taxon>
        <taxon>Tracheophyta</taxon>
        <taxon>Spermatophyta</taxon>
        <taxon>Magnoliopsida</taxon>
        <taxon>eudicotyledons</taxon>
        <taxon>Gunneridae</taxon>
        <taxon>Pentapetalae</taxon>
        <taxon>Caryophyllales</taxon>
        <taxon>Nepenthaceae</taxon>
        <taxon>Nepenthes</taxon>
    </lineage>
</organism>
<reference evidence="1" key="1">
    <citation type="submission" date="2023-05" db="EMBL/GenBank/DDBJ databases">
        <title>Nepenthes gracilis genome sequencing.</title>
        <authorList>
            <person name="Fukushima K."/>
        </authorList>
    </citation>
    <scope>NUCLEOTIDE SEQUENCE</scope>
    <source>
        <strain evidence="1">SING2019-196</strain>
    </source>
</reference>
<dbReference type="SUPFAM" id="SSF56219">
    <property type="entry name" value="DNase I-like"/>
    <property type="match status" value="1"/>
</dbReference>
<protein>
    <submittedName>
        <fullName evidence="1">Uncharacterized protein</fullName>
    </submittedName>
</protein>
<proteinExistence type="predicted"/>
<keyword evidence="2" id="KW-1185">Reference proteome</keyword>
<evidence type="ECO:0000313" key="1">
    <source>
        <dbReference type="EMBL" id="GMH29015.1"/>
    </source>
</evidence>
<name>A0AAD3TFD1_NEPGR</name>
<evidence type="ECO:0000313" key="2">
    <source>
        <dbReference type="Proteomes" id="UP001279734"/>
    </source>
</evidence>
<dbReference type="InterPro" id="IPR036691">
    <property type="entry name" value="Endo/exonu/phosph_ase_sf"/>
</dbReference>
<dbReference type="Gene3D" id="3.60.10.10">
    <property type="entry name" value="Endonuclease/exonuclease/phosphatase"/>
    <property type="match status" value="1"/>
</dbReference>
<accession>A0AAD3TFD1</accession>
<sequence>MMIRSACWNITGVNGLLKIQEMKHFIRQYDLQICTVVDTKVRRLKASAITQMFAVGLSLAMNHHVCGIGRIWLGWDSEEVILDDLSMEEQIIHCEATSRVNGLKSFLSSVYRNNVEILRRRLLDRLLELSSSLQAASWAVLGYCNTLRSPLEILVHDLE</sequence>
<dbReference type="AlphaFoldDB" id="A0AAD3TFD1"/>